<keyword evidence="1" id="KW-0378">Hydrolase</keyword>
<feature type="domain" description="PPM-type phosphatase" evidence="2">
    <location>
        <begin position="159"/>
        <end position="373"/>
    </location>
</feature>
<reference evidence="3 4" key="1">
    <citation type="submission" date="2018-08" db="EMBL/GenBank/DDBJ databases">
        <title>Sequencing the genomes of 1000 actinobacteria strains.</title>
        <authorList>
            <person name="Klenk H.-P."/>
        </authorList>
    </citation>
    <scope>NUCLEOTIDE SEQUENCE [LARGE SCALE GENOMIC DNA]</scope>
    <source>
        <strain evidence="3 4">DSM 44099</strain>
    </source>
</reference>
<dbReference type="InterPro" id="IPR001932">
    <property type="entry name" value="PPM-type_phosphatase-like_dom"/>
</dbReference>
<dbReference type="InterPro" id="IPR052016">
    <property type="entry name" value="Bact_Sigma-Reg"/>
</dbReference>
<dbReference type="OrthoDB" id="3280057at2"/>
<keyword evidence="4" id="KW-1185">Reference proteome</keyword>
<evidence type="ECO:0000313" key="3">
    <source>
        <dbReference type="EMBL" id="REF94516.1"/>
    </source>
</evidence>
<dbReference type="AlphaFoldDB" id="A0A3D9ZAS4"/>
<dbReference type="EMBL" id="QUMQ01000001">
    <property type="protein sequence ID" value="REF94516.1"/>
    <property type="molecule type" value="Genomic_DNA"/>
</dbReference>
<evidence type="ECO:0000259" key="2">
    <source>
        <dbReference type="SMART" id="SM00331"/>
    </source>
</evidence>
<dbReference type="InterPro" id="IPR036457">
    <property type="entry name" value="PPM-type-like_dom_sf"/>
</dbReference>
<dbReference type="SMART" id="SM00331">
    <property type="entry name" value="PP2C_SIG"/>
    <property type="match status" value="1"/>
</dbReference>
<dbReference type="Pfam" id="PF07228">
    <property type="entry name" value="SpoIIE"/>
    <property type="match status" value="1"/>
</dbReference>
<dbReference type="Proteomes" id="UP000256913">
    <property type="component" value="Unassembled WGS sequence"/>
</dbReference>
<comment type="caution">
    <text evidence="3">The sequence shown here is derived from an EMBL/GenBank/DDBJ whole genome shotgun (WGS) entry which is preliminary data.</text>
</comment>
<dbReference type="GO" id="GO:0016791">
    <property type="term" value="F:phosphatase activity"/>
    <property type="evidence" value="ECO:0007669"/>
    <property type="project" value="TreeGrafter"/>
</dbReference>
<sequence length="379" mass="41149">MNERLVDVERALSHAEADLLVERLGEEVEKHYGITDAELFLVDYRLAALLPLGGGEPLTHPGHPAWRSFDHQSEVFDGDVLFLPVTMRGDRIGVLRLAPVPGDDEAAHGDLARLAVYLAHEVAAVRDSTDAYLVAARARRLTLAAEMQWELLPGRSRTRPSFSLAGQLEPAYAVRGDSFDWADDGHRLWMSAVNGSGEGVAAATLTSLATFALRNARRGGLDLADQVALADQAIYSHYRGEQHLAALLLSVDLASGVVTAVDAGSPRLLLLRGEEASDVELEAQLPLGMFDGTIYRPQTFELEVGDRLFVISDGVFDAVNEAGGRYGETALTRFVRRSRRQSPLDAVRALLGELRAHVAADLVDDAVVVCLDWNGPKSQ</sequence>
<dbReference type="PANTHER" id="PTHR43156">
    <property type="entry name" value="STAGE II SPORULATION PROTEIN E-RELATED"/>
    <property type="match status" value="1"/>
</dbReference>
<proteinExistence type="predicted"/>
<dbReference type="Gene3D" id="3.60.40.10">
    <property type="entry name" value="PPM-type phosphatase domain"/>
    <property type="match status" value="1"/>
</dbReference>
<evidence type="ECO:0000256" key="1">
    <source>
        <dbReference type="ARBA" id="ARBA00022801"/>
    </source>
</evidence>
<protein>
    <submittedName>
        <fullName evidence="3">Serine phosphatase RsbU (Regulator of sigma subunit)</fullName>
    </submittedName>
</protein>
<accession>A0A3D9ZAS4</accession>
<dbReference type="SUPFAM" id="SSF81606">
    <property type="entry name" value="PP2C-like"/>
    <property type="match status" value="1"/>
</dbReference>
<dbReference type="PANTHER" id="PTHR43156:SF2">
    <property type="entry name" value="STAGE II SPORULATION PROTEIN E"/>
    <property type="match status" value="1"/>
</dbReference>
<organism evidence="3 4">
    <name type="scientific">Asanoa ferruginea</name>
    <dbReference type="NCBI Taxonomy" id="53367"/>
    <lineage>
        <taxon>Bacteria</taxon>
        <taxon>Bacillati</taxon>
        <taxon>Actinomycetota</taxon>
        <taxon>Actinomycetes</taxon>
        <taxon>Micromonosporales</taxon>
        <taxon>Micromonosporaceae</taxon>
        <taxon>Asanoa</taxon>
    </lineage>
</organism>
<evidence type="ECO:0000313" key="4">
    <source>
        <dbReference type="Proteomes" id="UP000256913"/>
    </source>
</evidence>
<name>A0A3D9ZAS4_9ACTN</name>
<gene>
    <name evidence="3" type="ORF">DFJ67_0454</name>
</gene>
<dbReference type="RefSeq" id="WP_116066317.1">
    <property type="nucleotide sequence ID" value="NZ_BONB01000053.1"/>
</dbReference>